<feature type="compositionally biased region" description="Low complexity" evidence="10">
    <location>
        <begin position="59"/>
        <end position="95"/>
    </location>
</feature>
<dbReference type="PANTHER" id="PTHR42982:SF8">
    <property type="entry name" value="SEC-INDEPENDENT PROTEIN TRANSLOCASE PROTEIN TATA"/>
    <property type="match status" value="1"/>
</dbReference>
<reference evidence="11 12" key="1">
    <citation type="journal article" date="2013" name="Genome Announc.">
        <title>Whole-Genome Sequence of the Clinical Strain Corynebacterium argentoratense DSM 44202, Isolated from a Human Throat Specimen.</title>
        <authorList>
            <person name="Bomholt C."/>
            <person name="Glaub A."/>
            <person name="Gravermann K."/>
            <person name="Albersmeier A."/>
            <person name="Brinkrolf K."/>
            <person name="Ruckert C."/>
            <person name="Tauch A."/>
        </authorList>
    </citation>
    <scope>NUCLEOTIDE SEQUENCE [LARGE SCALE GENOMIC DNA]</scope>
    <source>
        <strain evidence="11">DSM 44202</strain>
    </source>
</reference>
<name>U3GX84_9CORY</name>
<dbReference type="GO" id="GO:0033281">
    <property type="term" value="C:TAT protein transport complex"/>
    <property type="evidence" value="ECO:0007669"/>
    <property type="project" value="UniProtKB-UniRule"/>
</dbReference>
<dbReference type="RefSeq" id="WP_020976240.1">
    <property type="nucleotide sequence ID" value="NC_022198.1"/>
</dbReference>
<evidence type="ECO:0000256" key="5">
    <source>
        <dbReference type="ARBA" id="ARBA00022927"/>
    </source>
</evidence>
<dbReference type="GeneID" id="78249737"/>
<keyword evidence="4 9" id="KW-0812">Transmembrane</keyword>
<dbReference type="Gene3D" id="1.20.5.3310">
    <property type="match status" value="1"/>
</dbReference>
<evidence type="ECO:0000256" key="6">
    <source>
        <dbReference type="ARBA" id="ARBA00022989"/>
    </source>
</evidence>
<dbReference type="STRING" id="1348662.CARG_04745"/>
<keyword evidence="12" id="KW-1185">Reference proteome</keyword>
<evidence type="ECO:0000256" key="9">
    <source>
        <dbReference type="HAMAP-Rule" id="MF_00236"/>
    </source>
</evidence>
<dbReference type="GO" id="GO:0008320">
    <property type="term" value="F:protein transmembrane transporter activity"/>
    <property type="evidence" value="ECO:0007669"/>
    <property type="project" value="UniProtKB-UniRule"/>
</dbReference>
<keyword evidence="2 9" id="KW-0813">Transport</keyword>
<dbReference type="AlphaFoldDB" id="U3GX84"/>
<feature type="region of interest" description="Disordered" evidence="10">
    <location>
        <begin position="42"/>
        <end position="104"/>
    </location>
</feature>
<keyword evidence="3 9" id="KW-1003">Cell membrane</keyword>
<keyword evidence="7 9" id="KW-0811">Translocation</keyword>
<evidence type="ECO:0000313" key="12">
    <source>
        <dbReference type="Proteomes" id="UP000016943"/>
    </source>
</evidence>
<evidence type="ECO:0000256" key="8">
    <source>
        <dbReference type="ARBA" id="ARBA00023136"/>
    </source>
</evidence>
<dbReference type="eggNOG" id="COG1826">
    <property type="taxonomic scope" value="Bacteria"/>
</dbReference>
<evidence type="ECO:0000313" key="11">
    <source>
        <dbReference type="EMBL" id="AGU15088.1"/>
    </source>
</evidence>
<dbReference type="GO" id="GO:0043953">
    <property type="term" value="P:protein transport by the Tat complex"/>
    <property type="evidence" value="ECO:0007669"/>
    <property type="project" value="UniProtKB-UniRule"/>
</dbReference>
<keyword evidence="8 9" id="KW-0472">Membrane</keyword>
<evidence type="ECO:0000256" key="1">
    <source>
        <dbReference type="ARBA" id="ARBA00004162"/>
    </source>
</evidence>
<dbReference type="HOGENOM" id="CLU_086034_4_0_11"/>
<keyword evidence="6 9" id="KW-1133">Transmembrane helix</keyword>
<sequence>MSIGWPEVIGILFLVILLFGSTKLPEAARSVGRSMRIFKSEIKEMSEDNNPNQLPASHPAQLQQPVQQPQPMQQGQPVQQAQPVEQPVQPTTNPVNPQPPQGQA</sequence>
<comment type="subunit">
    <text evidence="9">The Tat system comprises two distinct complexes: a TatABC complex, containing multiple copies of TatA, TatB and TatC subunits, and a separate TatA complex, containing only TatA subunits. Substrates initially bind to the TatABC complex, which probably triggers association of the separate TatA complex to form the active translocon.</text>
</comment>
<dbReference type="InterPro" id="IPR003369">
    <property type="entry name" value="TatA/B/E"/>
</dbReference>
<accession>U3GX84</accession>
<dbReference type="NCBIfam" id="NF001854">
    <property type="entry name" value="PRK00575.1"/>
    <property type="match status" value="1"/>
</dbReference>
<evidence type="ECO:0000256" key="3">
    <source>
        <dbReference type="ARBA" id="ARBA00022475"/>
    </source>
</evidence>
<dbReference type="Pfam" id="PF02416">
    <property type="entry name" value="TatA_B_E"/>
    <property type="match status" value="1"/>
</dbReference>
<gene>
    <name evidence="9" type="primary">tatA</name>
    <name evidence="11" type="ORF">CARG_04745</name>
</gene>
<dbReference type="InterPro" id="IPR006312">
    <property type="entry name" value="TatA/E"/>
</dbReference>
<dbReference type="PATRIC" id="fig|1348662.3.peg.932"/>
<evidence type="ECO:0000256" key="4">
    <source>
        <dbReference type="ARBA" id="ARBA00022692"/>
    </source>
</evidence>
<organism evidence="11 12">
    <name type="scientific">Corynebacterium argentoratense DSM 44202</name>
    <dbReference type="NCBI Taxonomy" id="1348662"/>
    <lineage>
        <taxon>Bacteria</taxon>
        <taxon>Bacillati</taxon>
        <taxon>Actinomycetota</taxon>
        <taxon>Actinomycetes</taxon>
        <taxon>Mycobacteriales</taxon>
        <taxon>Corynebacteriaceae</taxon>
        <taxon>Corynebacterium</taxon>
    </lineage>
</organism>
<comment type="similarity">
    <text evidence="9">Belongs to the TatA/E family.</text>
</comment>
<dbReference type="HAMAP" id="MF_00236">
    <property type="entry name" value="TatA_E"/>
    <property type="match status" value="1"/>
</dbReference>
<comment type="subcellular location">
    <subcellularLocation>
        <location evidence="1 9">Cell membrane</location>
        <topology evidence="1 9">Single-pass membrane protein</topology>
    </subcellularLocation>
</comment>
<dbReference type="PANTHER" id="PTHR42982">
    <property type="entry name" value="SEC-INDEPENDENT PROTEIN TRANSLOCASE PROTEIN TATA"/>
    <property type="match status" value="1"/>
</dbReference>
<dbReference type="Proteomes" id="UP000016943">
    <property type="component" value="Chromosome"/>
</dbReference>
<dbReference type="KEGG" id="caz:CARG_04745"/>
<evidence type="ECO:0000256" key="7">
    <source>
        <dbReference type="ARBA" id="ARBA00023010"/>
    </source>
</evidence>
<keyword evidence="5 9" id="KW-0653">Protein transport</keyword>
<evidence type="ECO:0000256" key="10">
    <source>
        <dbReference type="SAM" id="MobiDB-lite"/>
    </source>
</evidence>
<comment type="function">
    <text evidence="9">Part of the twin-arginine translocation (Tat) system that transports large folded proteins containing a characteristic twin-arginine motif in their signal peptide across membranes. TatA could form the protein-conducting channel of the Tat system.</text>
</comment>
<protein>
    <recommendedName>
        <fullName evidence="9">Sec-independent protein translocase protein TatA</fullName>
    </recommendedName>
</protein>
<dbReference type="OrthoDB" id="5245163at2"/>
<dbReference type="EMBL" id="CP006365">
    <property type="protein sequence ID" value="AGU15088.1"/>
    <property type="molecule type" value="Genomic_DNA"/>
</dbReference>
<evidence type="ECO:0000256" key="2">
    <source>
        <dbReference type="ARBA" id="ARBA00022448"/>
    </source>
</evidence>
<proteinExistence type="inferred from homology"/>